<dbReference type="SUPFAM" id="SSF53335">
    <property type="entry name" value="S-adenosyl-L-methionine-dependent methyltransferases"/>
    <property type="match status" value="1"/>
</dbReference>
<protein>
    <submittedName>
        <fullName evidence="2">Methyltransferase family protein</fullName>
    </submittedName>
</protein>
<gene>
    <name evidence="2" type="ORF">SAMN05877753_101183</name>
</gene>
<organism evidence="2 3">
    <name type="scientific">Bacillus oleivorans</name>
    <dbReference type="NCBI Taxonomy" id="1448271"/>
    <lineage>
        <taxon>Bacteria</taxon>
        <taxon>Bacillati</taxon>
        <taxon>Bacillota</taxon>
        <taxon>Bacilli</taxon>
        <taxon>Bacillales</taxon>
        <taxon>Bacillaceae</taxon>
        <taxon>Bacillus</taxon>
    </lineage>
</organism>
<accession>A0A285CH86</accession>
<dbReference type="Gene3D" id="3.40.50.150">
    <property type="entry name" value="Vaccinia Virus protein VP39"/>
    <property type="match status" value="1"/>
</dbReference>
<feature type="domain" description="Methyltransferase type 11" evidence="1">
    <location>
        <begin position="206"/>
        <end position="299"/>
    </location>
</feature>
<evidence type="ECO:0000313" key="3">
    <source>
        <dbReference type="Proteomes" id="UP000219546"/>
    </source>
</evidence>
<dbReference type="Pfam" id="PF08241">
    <property type="entry name" value="Methyltransf_11"/>
    <property type="match status" value="1"/>
</dbReference>
<dbReference type="AlphaFoldDB" id="A0A285CH86"/>
<dbReference type="CDD" id="cd02440">
    <property type="entry name" value="AdoMet_MTases"/>
    <property type="match status" value="1"/>
</dbReference>
<dbReference type="RefSeq" id="WP_245855534.1">
    <property type="nucleotide sequence ID" value="NZ_JBEPMQ010000012.1"/>
</dbReference>
<evidence type="ECO:0000313" key="2">
    <source>
        <dbReference type="EMBL" id="SNX66870.1"/>
    </source>
</evidence>
<dbReference type="Proteomes" id="UP000219546">
    <property type="component" value="Unassembled WGS sequence"/>
</dbReference>
<reference evidence="2 3" key="1">
    <citation type="submission" date="2017-08" db="EMBL/GenBank/DDBJ databases">
        <authorList>
            <person name="de Groot N.N."/>
        </authorList>
    </citation>
    <scope>NUCLEOTIDE SEQUENCE [LARGE SCALE GENOMIC DNA]</scope>
    <source>
        <strain evidence="2 3">JC228</strain>
    </source>
</reference>
<keyword evidence="2" id="KW-0808">Transferase</keyword>
<evidence type="ECO:0000259" key="1">
    <source>
        <dbReference type="Pfam" id="PF08241"/>
    </source>
</evidence>
<dbReference type="EMBL" id="OAOP01000001">
    <property type="protein sequence ID" value="SNX66870.1"/>
    <property type="molecule type" value="Genomic_DNA"/>
</dbReference>
<dbReference type="GO" id="GO:0032259">
    <property type="term" value="P:methylation"/>
    <property type="evidence" value="ECO:0007669"/>
    <property type="project" value="UniProtKB-KW"/>
</dbReference>
<keyword evidence="2" id="KW-0489">Methyltransferase</keyword>
<dbReference type="InterPro" id="IPR029063">
    <property type="entry name" value="SAM-dependent_MTases_sf"/>
</dbReference>
<dbReference type="GO" id="GO:0008757">
    <property type="term" value="F:S-adenosylmethionine-dependent methyltransferase activity"/>
    <property type="evidence" value="ECO:0007669"/>
    <property type="project" value="InterPro"/>
</dbReference>
<keyword evidence="3" id="KW-1185">Reference proteome</keyword>
<proteinExistence type="predicted"/>
<sequence>MKDKSAIYSLIHYIGAAFEEMDVSYSFIDSAALWIQGVKLERPFEVKLQFQWDGMDTVYQRFLVHQPSPLEKDAIRGKFHFDWNGIQVTMECPFNITVRTNPYRIKVVHEGAELWCFSLYTYLYSDMPEECKKAIHTYLLEKQHSVTSQNEEAWNQNQYNTLVNRYGEPEELAAKIKKNPDWRLYPFRKYLGDVKKQKVVHLLGSNGIKAIALSLLGANVTVVDFSKENERYAIELAKHANVAIAYVVADIFEAAKKDEMQQEFEVVLMELGVLHYFLDLKPLFDTVEQLLRQGGNFILHEFHPISTKLITSSGKKHKVTGNYFDPAIVENQVAFSKHVDEEQKQTLPTVLHRKWTLGEVITSAAQAGLTIEILEEEPNHKSHDIGLPKTFTLVASKK</sequence>
<name>A0A285CH86_9BACI</name>
<dbReference type="InterPro" id="IPR013216">
    <property type="entry name" value="Methyltransf_11"/>
</dbReference>